<proteinExistence type="predicted"/>
<feature type="region of interest" description="Disordered" evidence="2">
    <location>
        <begin position="296"/>
        <end position="321"/>
    </location>
</feature>
<dbReference type="RefSeq" id="WP_148064273.1">
    <property type="nucleotide sequence ID" value="NZ_VRYZ01000004.1"/>
</dbReference>
<evidence type="ECO:0000256" key="1">
    <source>
        <dbReference type="SAM" id="Coils"/>
    </source>
</evidence>
<keyword evidence="4" id="KW-1185">Reference proteome</keyword>
<reference evidence="3 4" key="1">
    <citation type="submission" date="2019-08" db="EMBL/GenBank/DDBJ databases">
        <title>Parahaliea maris sp. nov., isolated from the surface seawater.</title>
        <authorList>
            <person name="Liu Y."/>
        </authorList>
    </citation>
    <scope>NUCLEOTIDE SEQUENCE [LARGE SCALE GENOMIC DNA]</scope>
    <source>
        <strain evidence="3 4">S2-26</strain>
    </source>
</reference>
<evidence type="ECO:0000313" key="3">
    <source>
        <dbReference type="EMBL" id="TXS91640.1"/>
    </source>
</evidence>
<name>A0A5C8ZVP9_9GAMM</name>
<evidence type="ECO:0000256" key="2">
    <source>
        <dbReference type="SAM" id="MobiDB-lite"/>
    </source>
</evidence>
<accession>A0A5C8ZVP9</accession>
<gene>
    <name evidence="3" type="ORF">FVW59_10765</name>
</gene>
<sequence>MKKMILAVVIGTLAGGAYALPNGKPFQELAAQVNDLQQEVAALEEAMEAGDAELRNEIAAIAEKLYLLGQLQNQIDSLRTDVDLNAGEIGQLSDDIYSLQTDVDADINTLALALETTDAAVKTVAENLSQEVANRIEADEDAEERLAVLAQMVATGECGDGAYVTSVSEDGTINCASPVIAGTGYDYQNLTQHTPVFTLQPSSGRNLSITCPAGTAYIDGGYNMNGNNGGAIALVTTNAPAFTPIAQENGNQEMVLDSSVYQRRVYWFANGFDVTATQAVNLFAICKVLPAADIQAPDEGEDNGDGSGGSGSGGGGLTGER</sequence>
<keyword evidence="1" id="KW-0175">Coiled coil</keyword>
<dbReference type="Proteomes" id="UP000321933">
    <property type="component" value="Unassembled WGS sequence"/>
</dbReference>
<feature type="coiled-coil region" evidence="1">
    <location>
        <begin position="26"/>
        <end position="53"/>
    </location>
</feature>
<dbReference type="OrthoDB" id="10014461at2"/>
<protein>
    <submittedName>
        <fullName evidence="3">Uncharacterized protein</fullName>
    </submittedName>
</protein>
<comment type="caution">
    <text evidence="3">The sequence shown here is derived from an EMBL/GenBank/DDBJ whole genome shotgun (WGS) entry which is preliminary data.</text>
</comment>
<organism evidence="3 4">
    <name type="scientific">Parahaliea aestuarii</name>
    <dbReference type="NCBI Taxonomy" id="1852021"/>
    <lineage>
        <taxon>Bacteria</taxon>
        <taxon>Pseudomonadati</taxon>
        <taxon>Pseudomonadota</taxon>
        <taxon>Gammaproteobacteria</taxon>
        <taxon>Cellvibrionales</taxon>
        <taxon>Halieaceae</taxon>
        <taxon>Parahaliea</taxon>
    </lineage>
</organism>
<feature type="compositionally biased region" description="Gly residues" evidence="2">
    <location>
        <begin position="305"/>
        <end position="321"/>
    </location>
</feature>
<evidence type="ECO:0000313" key="4">
    <source>
        <dbReference type="Proteomes" id="UP000321933"/>
    </source>
</evidence>
<dbReference type="AlphaFoldDB" id="A0A5C8ZVP9"/>
<dbReference type="EMBL" id="VRYZ01000004">
    <property type="protein sequence ID" value="TXS91640.1"/>
    <property type="molecule type" value="Genomic_DNA"/>
</dbReference>